<keyword evidence="2" id="KW-1185">Reference proteome</keyword>
<gene>
    <name evidence="1" type="ORF">Adu01nite_80100</name>
</gene>
<evidence type="ECO:0000313" key="2">
    <source>
        <dbReference type="Proteomes" id="UP000637628"/>
    </source>
</evidence>
<organism evidence="1 2">
    <name type="scientific">Paractinoplanes durhamensis</name>
    <dbReference type="NCBI Taxonomy" id="113563"/>
    <lineage>
        <taxon>Bacteria</taxon>
        <taxon>Bacillati</taxon>
        <taxon>Actinomycetota</taxon>
        <taxon>Actinomycetes</taxon>
        <taxon>Micromonosporales</taxon>
        <taxon>Micromonosporaceae</taxon>
        <taxon>Paractinoplanes</taxon>
    </lineage>
</organism>
<accession>A0ABQ3ZA16</accession>
<dbReference type="Proteomes" id="UP000637628">
    <property type="component" value="Unassembled WGS sequence"/>
</dbReference>
<evidence type="ECO:0000313" key="1">
    <source>
        <dbReference type="EMBL" id="GIE06660.1"/>
    </source>
</evidence>
<reference evidence="1 2" key="1">
    <citation type="submission" date="2021-01" db="EMBL/GenBank/DDBJ databases">
        <title>Whole genome shotgun sequence of Actinoplanes durhamensis NBRC 14914.</title>
        <authorList>
            <person name="Komaki H."/>
            <person name="Tamura T."/>
        </authorList>
    </citation>
    <scope>NUCLEOTIDE SEQUENCE [LARGE SCALE GENOMIC DNA]</scope>
    <source>
        <strain evidence="1 2">NBRC 14914</strain>
    </source>
</reference>
<sequence length="44" mass="5049">MEPNPEAGCYVRSVLRLCGFYEVFRPGPEAFMPVMRRFADPVVN</sequence>
<dbReference type="EMBL" id="BOML01000066">
    <property type="protein sequence ID" value="GIE06660.1"/>
    <property type="molecule type" value="Genomic_DNA"/>
</dbReference>
<comment type="caution">
    <text evidence="1">The sequence shown here is derived from an EMBL/GenBank/DDBJ whole genome shotgun (WGS) entry which is preliminary data.</text>
</comment>
<proteinExistence type="predicted"/>
<name>A0ABQ3ZA16_9ACTN</name>
<protein>
    <submittedName>
        <fullName evidence="1">Uncharacterized protein</fullName>
    </submittedName>
</protein>